<evidence type="ECO:0000256" key="6">
    <source>
        <dbReference type="ARBA" id="ARBA00023136"/>
    </source>
</evidence>
<keyword evidence="5 8" id="KW-0406">Ion transport</keyword>
<comment type="function">
    <text evidence="8">Probably functions as a manganese efflux pump.</text>
</comment>
<evidence type="ECO:0000313" key="10">
    <source>
        <dbReference type="Proteomes" id="UP000324065"/>
    </source>
</evidence>
<keyword evidence="3 8" id="KW-0812">Transmembrane</keyword>
<feature type="transmembrane region" description="Helical" evidence="8">
    <location>
        <begin position="172"/>
        <end position="193"/>
    </location>
</feature>
<dbReference type="OrthoDB" id="9811590at2"/>
<feature type="transmembrane region" description="Helical" evidence="8">
    <location>
        <begin position="110"/>
        <end position="133"/>
    </location>
</feature>
<evidence type="ECO:0000256" key="4">
    <source>
        <dbReference type="ARBA" id="ARBA00022989"/>
    </source>
</evidence>
<name>A0A5M6I9T4_9PROT</name>
<dbReference type="Proteomes" id="UP000324065">
    <property type="component" value="Unassembled WGS sequence"/>
</dbReference>
<dbReference type="GO" id="GO:0005886">
    <property type="term" value="C:plasma membrane"/>
    <property type="evidence" value="ECO:0007669"/>
    <property type="project" value="UniProtKB-SubCell"/>
</dbReference>
<dbReference type="InterPro" id="IPR003810">
    <property type="entry name" value="Mntp/YtaF"/>
</dbReference>
<comment type="similarity">
    <text evidence="8">Belongs to the MntP (TC 9.B.29) family.</text>
</comment>
<reference evidence="9 10" key="1">
    <citation type="submission" date="2019-09" db="EMBL/GenBank/DDBJ databases">
        <title>Genome sequence of Roseospira marina, one of the more divergent members of the non-sulfur purple photosynthetic bacterial family, the Rhodospirillaceae.</title>
        <authorList>
            <person name="Meyer T."/>
            <person name="Kyndt J."/>
        </authorList>
    </citation>
    <scope>NUCLEOTIDE SEQUENCE [LARGE SCALE GENOMIC DNA]</scope>
    <source>
        <strain evidence="9 10">DSM 15113</strain>
    </source>
</reference>
<comment type="caution">
    <text evidence="9">The sequence shown here is derived from an EMBL/GenBank/DDBJ whole genome shotgun (WGS) entry which is preliminary data.</text>
</comment>
<dbReference type="PANTHER" id="PTHR35529:SF1">
    <property type="entry name" value="MANGANESE EFFLUX PUMP MNTP-RELATED"/>
    <property type="match status" value="1"/>
</dbReference>
<feature type="transmembrane region" description="Helical" evidence="8">
    <location>
        <begin position="139"/>
        <end position="160"/>
    </location>
</feature>
<dbReference type="HAMAP" id="MF_01521">
    <property type="entry name" value="MntP_pump"/>
    <property type="match status" value="1"/>
</dbReference>
<keyword evidence="4 8" id="KW-1133">Transmembrane helix</keyword>
<feature type="transmembrane region" description="Helical" evidence="8">
    <location>
        <begin position="71"/>
        <end position="89"/>
    </location>
</feature>
<feature type="transmembrane region" description="Helical" evidence="8">
    <location>
        <begin position="39"/>
        <end position="65"/>
    </location>
</feature>
<gene>
    <name evidence="8" type="primary">mntP</name>
    <name evidence="9" type="ORF">F1188_13265</name>
</gene>
<evidence type="ECO:0000256" key="8">
    <source>
        <dbReference type="HAMAP-Rule" id="MF_01521"/>
    </source>
</evidence>
<dbReference type="AlphaFoldDB" id="A0A5M6I9T4"/>
<keyword evidence="7 8" id="KW-0464">Manganese</keyword>
<keyword evidence="1 8" id="KW-0813">Transport</keyword>
<evidence type="ECO:0000256" key="5">
    <source>
        <dbReference type="ARBA" id="ARBA00023065"/>
    </source>
</evidence>
<organism evidence="9 10">
    <name type="scientific">Roseospira marina</name>
    <dbReference type="NCBI Taxonomy" id="140057"/>
    <lineage>
        <taxon>Bacteria</taxon>
        <taxon>Pseudomonadati</taxon>
        <taxon>Pseudomonadota</taxon>
        <taxon>Alphaproteobacteria</taxon>
        <taxon>Rhodospirillales</taxon>
        <taxon>Rhodospirillaceae</taxon>
        <taxon>Roseospira</taxon>
    </lineage>
</organism>
<comment type="subcellular location">
    <subcellularLocation>
        <location evidence="8">Cell membrane</location>
        <topology evidence="8">Multi-pass membrane protein</topology>
    </subcellularLocation>
</comment>
<keyword evidence="2 8" id="KW-1003">Cell membrane</keyword>
<evidence type="ECO:0000256" key="2">
    <source>
        <dbReference type="ARBA" id="ARBA00022475"/>
    </source>
</evidence>
<sequence>MSPLAIGILALGMSIDALVAAIGRGACGSRPGFLAALRTGLVFGLVEAVSPLIGWAIGIGASAYVARVDHWIAFVLLGIVGGRMVASGLRRADTDCGDADQPSRAPLHAGLLMLVVTAVGTSIDSMAVGVSLAFLNVNILLIAVAIGCSTTVMATTGMLTGRLLGTRFGRKAEILGGVVLIGLGSHILASHILE</sequence>
<evidence type="ECO:0000256" key="1">
    <source>
        <dbReference type="ARBA" id="ARBA00022448"/>
    </source>
</evidence>
<accession>A0A5M6I9T4</accession>
<dbReference type="PANTHER" id="PTHR35529">
    <property type="entry name" value="MANGANESE EFFLUX PUMP MNTP-RELATED"/>
    <property type="match status" value="1"/>
</dbReference>
<protein>
    <recommendedName>
        <fullName evidence="8">Putative manganese efflux pump MntP</fullName>
    </recommendedName>
</protein>
<dbReference type="EMBL" id="VWPJ01000012">
    <property type="protein sequence ID" value="KAA5605001.1"/>
    <property type="molecule type" value="Genomic_DNA"/>
</dbReference>
<dbReference type="GO" id="GO:0005384">
    <property type="term" value="F:manganese ion transmembrane transporter activity"/>
    <property type="evidence" value="ECO:0007669"/>
    <property type="project" value="UniProtKB-UniRule"/>
</dbReference>
<feature type="transmembrane region" description="Helical" evidence="8">
    <location>
        <begin position="6"/>
        <end position="27"/>
    </location>
</feature>
<evidence type="ECO:0000256" key="7">
    <source>
        <dbReference type="ARBA" id="ARBA00023211"/>
    </source>
</evidence>
<evidence type="ECO:0000256" key="3">
    <source>
        <dbReference type="ARBA" id="ARBA00022692"/>
    </source>
</evidence>
<dbReference type="RefSeq" id="WP_150062913.1">
    <property type="nucleotide sequence ID" value="NZ_JACHII010000010.1"/>
</dbReference>
<proteinExistence type="inferred from homology"/>
<dbReference type="Pfam" id="PF02659">
    <property type="entry name" value="Mntp"/>
    <property type="match status" value="1"/>
</dbReference>
<evidence type="ECO:0000313" key="9">
    <source>
        <dbReference type="EMBL" id="KAA5605001.1"/>
    </source>
</evidence>
<dbReference type="InterPro" id="IPR022929">
    <property type="entry name" value="Put_MntP"/>
</dbReference>
<keyword evidence="10" id="KW-1185">Reference proteome</keyword>
<keyword evidence="6 8" id="KW-0472">Membrane</keyword>